<reference evidence="5" key="1">
    <citation type="journal article" date="2018" name="Genome Biol.">
        <title>SKESA: strategic k-mer extension for scrupulous assemblies.</title>
        <authorList>
            <person name="Souvorov A."/>
            <person name="Agarwala R."/>
            <person name="Lipman D.J."/>
        </authorList>
    </citation>
    <scope>NUCLEOTIDE SEQUENCE</scope>
    <source>
        <strain evidence="5">MA.CK_94/00004459</strain>
    </source>
</reference>
<keyword evidence="1" id="KW-0805">Transcription regulation</keyword>
<dbReference type="InterPro" id="IPR009057">
    <property type="entry name" value="Homeodomain-like_sf"/>
</dbReference>
<gene>
    <name evidence="5" type="ORF">G8S40_004585</name>
</gene>
<organism evidence="5">
    <name type="scientific">Salmonella enterica</name>
    <name type="common">Salmonella choleraesuis</name>
    <dbReference type="NCBI Taxonomy" id="28901"/>
    <lineage>
        <taxon>Bacteria</taxon>
        <taxon>Pseudomonadati</taxon>
        <taxon>Pseudomonadota</taxon>
        <taxon>Gammaproteobacteria</taxon>
        <taxon>Enterobacterales</taxon>
        <taxon>Enterobacteriaceae</taxon>
        <taxon>Salmonella</taxon>
    </lineage>
</organism>
<name>A0A758AML0_SALER</name>
<dbReference type="PROSITE" id="PS01124">
    <property type="entry name" value="HTH_ARAC_FAMILY_2"/>
    <property type="match status" value="1"/>
</dbReference>
<evidence type="ECO:0000256" key="3">
    <source>
        <dbReference type="ARBA" id="ARBA00023163"/>
    </source>
</evidence>
<feature type="domain" description="HTH araC/xylS-type" evidence="4">
    <location>
        <begin position="177"/>
        <end position="278"/>
    </location>
</feature>
<evidence type="ECO:0000313" key="5">
    <source>
        <dbReference type="EMBL" id="HAG0930509.1"/>
    </source>
</evidence>
<dbReference type="InterPro" id="IPR018062">
    <property type="entry name" value="HTH_AraC-typ_CS"/>
</dbReference>
<dbReference type="GO" id="GO:0003700">
    <property type="term" value="F:DNA-binding transcription factor activity"/>
    <property type="evidence" value="ECO:0007669"/>
    <property type="project" value="InterPro"/>
</dbReference>
<dbReference type="SMART" id="SM00342">
    <property type="entry name" value="HTH_ARAC"/>
    <property type="match status" value="1"/>
</dbReference>
<comment type="caution">
    <text evidence="5">The sequence shown here is derived from an EMBL/GenBank/DDBJ whole genome shotgun (WGS) entry which is preliminary data.</text>
</comment>
<evidence type="ECO:0000256" key="2">
    <source>
        <dbReference type="ARBA" id="ARBA00023125"/>
    </source>
</evidence>
<proteinExistence type="predicted"/>
<accession>A0A758AML0</accession>
<dbReference type="AlphaFoldDB" id="A0A758AML0"/>
<evidence type="ECO:0000256" key="1">
    <source>
        <dbReference type="ARBA" id="ARBA00023015"/>
    </source>
</evidence>
<dbReference type="PROSITE" id="PS00041">
    <property type="entry name" value="HTH_ARAC_FAMILY_1"/>
    <property type="match status" value="1"/>
</dbReference>
<protein>
    <submittedName>
        <fullName evidence="5">Helix-turn-helix transcriptional regulator</fullName>
    </submittedName>
</protein>
<reference evidence="5" key="2">
    <citation type="submission" date="2020-02" db="EMBL/GenBank/DDBJ databases">
        <authorList>
            <consortium name="NCBI Pathogen Detection Project"/>
        </authorList>
    </citation>
    <scope>NUCLEOTIDE SEQUENCE</scope>
    <source>
        <strain evidence="5">MA.CK_94/00004459</strain>
    </source>
</reference>
<sequence>MEKLHQVFLSSNAEVEFIEYCSLPCIYFPDTHLSGADCFVEVFYISDGTVDLMFNDLSKKEILSGEFILLNRKESDCFILSGNSDAAILHAKILPCGLYQDLVMCQGYNEHLQFLRKERTDILPAAVEMMKLLLHLNLREEKTHACLFMEISIAFFFVQLYLTESPGSLLTLHDPKHQLSGLMLEIIKNPGIQWQVKDMAKKYNMSTNLFISEFRKVSGLTPFSFLKKIRLRRGKKLLENTDKPVSVIASECGYNSHASFTFYIRREFGISPVKIRENAQKKT</sequence>
<dbReference type="EMBL" id="DAAXGR010000019">
    <property type="protein sequence ID" value="HAG0930509.1"/>
    <property type="molecule type" value="Genomic_DNA"/>
</dbReference>
<dbReference type="InterPro" id="IPR018060">
    <property type="entry name" value="HTH_AraC"/>
</dbReference>
<keyword evidence="3" id="KW-0804">Transcription</keyword>
<dbReference type="PANTHER" id="PTHR43280">
    <property type="entry name" value="ARAC-FAMILY TRANSCRIPTIONAL REGULATOR"/>
    <property type="match status" value="1"/>
</dbReference>
<evidence type="ECO:0000259" key="4">
    <source>
        <dbReference type="PROSITE" id="PS01124"/>
    </source>
</evidence>
<dbReference type="GO" id="GO:0043565">
    <property type="term" value="F:sequence-specific DNA binding"/>
    <property type="evidence" value="ECO:0007669"/>
    <property type="project" value="InterPro"/>
</dbReference>
<keyword evidence="2" id="KW-0238">DNA-binding</keyword>
<dbReference type="PANTHER" id="PTHR43280:SF11">
    <property type="entry name" value="RCS-SPECIFIC HTH-TYPE TRANSCRIPTIONAL ACTIVATOR RCLR"/>
    <property type="match status" value="1"/>
</dbReference>
<dbReference type="Pfam" id="PF12833">
    <property type="entry name" value="HTH_18"/>
    <property type="match status" value="1"/>
</dbReference>
<dbReference type="Gene3D" id="1.10.10.60">
    <property type="entry name" value="Homeodomain-like"/>
    <property type="match status" value="1"/>
</dbReference>
<dbReference type="SUPFAM" id="SSF46689">
    <property type="entry name" value="Homeodomain-like"/>
    <property type="match status" value="1"/>
</dbReference>